<accession>A0A1E8QC17</accession>
<evidence type="ECO:0000259" key="1">
    <source>
        <dbReference type="PROSITE" id="PS51729"/>
    </source>
</evidence>
<keyword evidence="3" id="KW-1185">Reference proteome</keyword>
<dbReference type="Proteomes" id="UP000178953">
    <property type="component" value="Unassembled WGS sequence"/>
</dbReference>
<dbReference type="PROSITE" id="PS51729">
    <property type="entry name" value="GNAT_YJDJ"/>
    <property type="match status" value="1"/>
</dbReference>
<evidence type="ECO:0000313" key="3">
    <source>
        <dbReference type="Proteomes" id="UP000178953"/>
    </source>
</evidence>
<sequence>MPLTDKTGAPVEVVRREGDYAVLVDGNPVGLTAFADRDGARIFYHTEVDDAFGGRGLATIVIAEALAATRGDGLRIVPVCPTVAAYVKKHDEYADVVDRPTREVLAWLRERVGAPDLR</sequence>
<gene>
    <name evidence="2" type="ORF">BEL07_01325</name>
</gene>
<dbReference type="RefSeq" id="WP_070351313.1">
    <property type="nucleotide sequence ID" value="NZ_CP043474.1"/>
</dbReference>
<organism evidence="2 3">
    <name type="scientific">Mycolicibacterium grossiae</name>
    <dbReference type="NCBI Taxonomy" id="1552759"/>
    <lineage>
        <taxon>Bacteria</taxon>
        <taxon>Bacillati</taxon>
        <taxon>Actinomycetota</taxon>
        <taxon>Actinomycetes</taxon>
        <taxon>Mycobacteriales</taxon>
        <taxon>Mycobacteriaceae</taxon>
        <taxon>Mycolicibacterium</taxon>
    </lineage>
</organism>
<dbReference type="GO" id="GO:0016740">
    <property type="term" value="F:transferase activity"/>
    <property type="evidence" value="ECO:0007669"/>
    <property type="project" value="UniProtKB-KW"/>
</dbReference>
<dbReference type="AlphaFoldDB" id="A0A1E8QC17"/>
<comment type="caution">
    <text evidence="2">The sequence shown here is derived from an EMBL/GenBank/DDBJ whole genome shotgun (WGS) entry which is preliminary data.</text>
</comment>
<protein>
    <submittedName>
        <fullName evidence="2">GNAT family N-acetyltransferase</fullName>
    </submittedName>
</protein>
<dbReference type="InterPro" id="IPR031165">
    <property type="entry name" value="GNAT_YJDJ"/>
</dbReference>
<dbReference type="EMBL" id="MCHX01000002">
    <property type="protein sequence ID" value="OFJ55574.1"/>
    <property type="molecule type" value="Genomic_DNA"/>
</dbReference>
<feature type="domain" description="N-acetyltransferase" evidence="1">
    <location>
        <begin position="12"/>
        <end position="98"/>
    </location>
</feature>
<dbReference type="InterPro" id="IPR016181">
    <property type="entry name" value="Acyl_CoA_acyltransferase"/>
</dbReference>
<evidence type="ECO:0000313" key="2">
    <source>
        <dbReference type="EMBL" id="OFJ55574.1"/>
    </source>
</evidence>
<reference evidence="2 3" key="1">
    <citation type="submission" date="2016-09" db="EMBL/GenBank/DDBJ databases">
        <title>genome sequence of Mycobacterium sp. 739 SCH.</title>
        <authorList>
            <person name="Greninger A.L."/>
            <person name="Qin X."/>
            <person name="Jerome K."/>
            <person name="Vora S."/>
            <person name="Quinn K."/>
        </authorList>
    </citation>
    <scope>NUCLEOTIDE SEQUENCE [LARGE SCALE GENOMIC DNA]</scope>
    <source>
        <strain evidence="2 3">SCH</strain>
    </source>
</reference>
<dbReference type="SUPFAM" id="SSF55729">
    <property type="entry name" value="Acyl-CoA N-acyltransferases (Nat)"/>
    <property type="match status" value="1"/>
</dbReference>
<proteinExistence type="predicted"/>
<keyword evidence="2" id="KW-0808">Transferase</keyword>
<name>A0A1E8QC17_9MYCO</name>
<dbReference type="Pfam" id="PF14542">
    <property type="entry name" value="Acetyltransf_CG"/>
    <property type="match status" value="1"/>
</dbReference>
<dbReference type="OrthoDB" id="5405911at2"/>
<dbReference type="Gene3D" id="3.40.630.30">
    <property type="match status" value="1"/>
</dbReference>